<comment type="caution">
    <text evidence="1">The sequence shown here is derived from an EMBL/GenBank/DDBJ whole genome shotgun (WGS) entry which is preliminary data.</text>
</comment>
<evidence type="ECO:0000313" key="2">
    <source>
        <dbReference type="Proteomes" id="UP000283374"/>
    </source>
</evidence>
<dbReference type="SUPFAM" id="SSF56801">
    <property type="entry name" value="Acetyl-CoA synthetase-like"/>
    <property type="match status" value="1"/>
</dbReference>
<protein>
    <submittedName>
        <fullName evidence="1">TIGR03089 family protein</fullName>
    </submittedName>
</protein>
<dbReference type="EMBL" id="QWKP01000205">
    <property type="protein sequence ID" value="RHA39360.1"/>
    <property type="molecule type" value="Genomic_DNA"/>
</dbReference>
<proteinExistence type="predicted"/>
<keyword evidence="2" id="KW-1185">Reference proteome</keyword>
<dbReference type="Proteomes" id="UP000283374">
    <property type="component" value="Unassembled WGS sequence"/>
</dbReference>
<evidence type="ECO:0000313" key="1">
    <source>
        <dbReference type="EMBL" id="RHA39360.1"/>
    </source>
</evidence>
<organism evidence="1 2">
    <name type="scientific">Cellulomonas rhizosphaerae</name>
    <dbReference type="NCBI Taxonomy" id="2293719"/>
    <lineage>
        <taxon>Bacteria</taxon>
        <taxon>Bacillati</taxon>
        <taxon>Actinomycetota</taxon>
        <taxon>Actinomycetes</taxon>
        <taxon>Micrococcales</taxon>
        <taxon>Cellulomonadaceae</taxon>
        <taxon>Cellulomonas</taxon>
    </lineage>
</organism>
<dbReference type="Gene3D" id="3.40.50.12780">
    <property type="entry name" value="N-terminal domain of ligase-like"/>
    <property type="match status" value="1"/>
</dbReference>
<dbReference type="InterPro" id="IPR042099">
    <property type="entry name" value="ANL_N_sf"/>
</dbReference>
<dbReference type="OrthoDB" id="3396763at2"/>
<accession>A0A413RKA1</accession>
<dbReference type="NCBIfam" id="TIGR03089">
    <property type="entry name" value="TIGR03089 family protein"/>
    <property type="match status" value="1"/>
</dbReference>
<dbReference type="AlphaFoldDB" id="A0A413RKA1"/>
<sequence>MPPTTVSALLSQLTRDPGRPRITWYGADYERVELSGAVLDNWVSKTTNLLVEEFDAAPGVRILLDLPPHWRTLVWALAAWRTGATVVLSGPAEVVVTTDPASHTGDAVVAVSLPALARRFDGALPRGAVDAAAAVMTYGDAIGWLPPTDAGSLALDGVPYAELAGWWTAADDARVALDAGDDTGAFLRRVVGSLAGDGSVVAISSARAVELDANDGARGRLLETERAVEA</sequence>
<name>A0A413RKA1_9CELL</name>
<dbReference type="InterPro" id="IPR017523">
    <property type="entry name" value="Rv3268"/>
</dbReference>
<dbReference type="RefSeq" id="WP_118767631.1">
    <property type="nucleotide sequence ID" value="NZ_QWKP01000205.1"/>
</dbReference>
<reference evidence="1 2" key="1">
    <citation type="submission" date="2018-08" db="EMBL/GenBank/DDBJ databases">
        <title>Cellulomonas rhizosphaerae sp. nov., a novel actinomycete isolated from soil.</title>
        <authorList>
            <person name="Tian Y."/>
        </authorList>
    </citation>
    <scope>NUCLEOTIDE SEQUENCE [LARGE SCALE GENOMIC DNA]</scope>
    <source>
        <strain evidence="1 2">NEAU-TCZ24</strain>
    </source>
</reference>
<gene>
    <name evidence="1" type="ORF">D1825_11860</name>
</gene>